<dbReference type="InterPro" id="IPR050190">
    <property type="entry name" value="UPF0213_domain"/>
</dbReference>
<dbReference type="Pfam" id="PF01541">
    <property type="entry name" value="GIY-YIG"/>
    <property type="match status" value="1"/>
</dbReference>
<evidence type="ECO:0000259" key="3">
    <source>
        <dbReference type="PROSITE" id="PS50164"/>
    </source>
</evidence>
<dbReference type="STRING" id="573570.F7310_06930"/>
<evidence type="ECO:0000313" key="4">
    <source>
        <dbReference type="EMBL" id="API87104.1"/>
    </source>
</evidence>
<feature type="compositionally biased region" description="Polar residues" evidence="2">
    <location>
        <begin position="107"/>
        <end position="122"/>
    </location>
</feature>
<dbReference type="PANTHER" id="PTHR34477">
    <property type="entry name" value="UPF0213 PROTEIN YHBQ"/>
    <property type="match status" value="1"/>
</dbReference>
<organism evidence="4 5">
    <name type="scientific">Francisella uliginis</name>
    <dbReference type="NCBI Taxonomy" id="573570"/>
    <lineage>
        <taxon>Bacteria</taxon>
        <taxon>Pseudomonadati</taxon>
        <taxon>Pseudomonadota</taxon>
        <taxon>Gammaproteobacteria</taxon>
        <taxon>Thiotrichales</taxon>
        <taxon>Francisellaceae</taxon>
        <taxon>Francisella</taxon>
    </lineage>
</organism>
<sequence>MSAYMYILKCNDGSYYTGSTNNLEYRLYQHMTGEGAKYTSKRLPVKLVYFEECNRIDEAFGREKQVQKWARAKKNALINNFSEELVRLAECMNETHSKNNPRPFDSAQGSSYTCGVQQNEKI</sequence>
<gene>
    <name evidence="4" type="ORF">F7310_06930</name>
</gene>
<dbReference type="OrthoDB" id="9797095at2"/>
<evidence type="ECO:0000256" key="2">
    <source>
        <dbReference type="SAM" id="MobiDB-lite"/>
    </source>
</evidence>
<evidence type="ECO:0000313" key="5">
    <source>
        <dbReference type="Proteomes" id="UP000184222"/>
    </source>
</evidence>
<keyword evidence="5" id="KW-1185">Reference proteome</keyword>
<dbReference type="Gene3D" id="3.40.1440.10">
    <property type="entry name" value="GIY-YIG endonuclease"/>
    <property type="match status" value="1"/>
</dbReference>
<accession>A0A1L4BTG1</accession>
<proteinExistence type="inferred from homology"/>
<dbReference type="SMART" id="SM00465">
    <property type="entry name" value="GIYc"/>
    <property type="match status" value="1"/>
</dbReference>
<evidence type="ECO:0000256" key="1">
    <source>
        <dbReference type="ARBA" id="ARBA00007435"/>
    </source>
</evidence>
<dbReference type="KEGG" id="frx:F7310_06930"/>
<dbReference type="InterPro" id="IPR035901">
    <property type="entry name" value="GIY-YIG_endonuc_sf"/>
</dbReference>
<dbReference type="PANTHER" id="PTHR34477:SF1">
    <property type="entry name" value="UPF0213 PROTEIN YHBQ"/>
    <property type="match status" value="1"/>
</dbReference>
<name>A0A1L4BTG1_9GAMM</name>
<comment type="similarity">
    <text evidence="1">Belongs to the UPF0213 family.</text>
</comment>
<dbReference type="CDD" id="cd10456">
    <property type="entry name" value="GIY-YIG_UPF0213"/>
    <property type="match status" value="1"/>
</dbReference>
<dbReference type="PROSITE" id="PS50164">
    <property type="entry name" value="GIY_YIG"/>
    <property type="match status" value="1"/>
</dbReference>
<dbReference type="InterPro" id="IPR000305">
    <property type="entry name" value="GIY-YIG_endonuc"/>
</dbReference>
<dbReference type="SUPFAM" id="SSF82771">
    <property type="entry name" value="GIY-YIG endonuclease"/>
    <property type="match status" value="1"/>
</dbReference>
<reference evidence="4 5" key="1">
    <citation type="journal article" date="2016" name="Appl. Environ. Microbiol.">
        <title>Whole genome relationships among Francisella bacteria of diverse origin define new species and provide specific regions for detection.</title>
        <authorList>
            <person name="Challacombe J.F."/>
            <person name="Petersen J.M."/>
            <person name="Gallegos-Graves V."/>
            <person name="Hodge D."/>
            <person name="Pillai S."/>
            <person name="Kuske C.R."/>
        </authorList>
    </citation>
    <scope>NUCLEOTIDE SEQUENCE [LARGE SCALE GENOMIC DNA]</scope>
    <source>
        <strain evidence="5">TX07-7310</strain>
    </source>
</reference>
<protein>
    <recommendedName>
        <fullName evidence="3">GIY-YIG domain-containing protein</fullName>
    </recommendedName>
</protein>
<feature type="region of interest" description="Disordered" evidence="2">
    <location>
        <begin position="97"/>
        <end position="122"/>
    </location>
</feature>
<dbReference type="Proteomes" id="UP000184222">
    <property type="component" value="Chromosome"/>
</dbReference>
<dbReference type="AlphaFoldDB" id="A0A1L4BTG1"/>
<feature type="domain" description="GIY-YIG" evidence="3">
    <location>
        <begin position="1"/>
        <end position="76"/>
    </location>
</feature>
<dbReference type="EMBL" id="CP016796">
    <property type="protein sequence ID" value="API87104.1"/>
    <property type="molecule type" value="Genomic_DNA"/>
</dbReference>